<feature type="transmembrane region" description="Helical" evidence="2">
    <location>
        <begin position="7"/>
        <end position="25"/>
    </location>
</feature>
<reference evidence="3 4" key="1">
    <citation type="submission" date="2016-10" db="EMBL/GenBank/DDBJ databases">
        <authorList>
            <person name="de Groot N.N."/>
        </authorList>
    </citation>
    <scope>NUCLEOTIDE SEQUENCE [LARGE SCALE GENOMIC DNA]</scope>
    <source>
        <strain evidence="3 4">IBRC-M 10780</strain>
    </source>
</reference>
<evidence type="ECO:0000313" key="3">
    <source>
        <dbReference type="EMBL" id="SES83838.1"/>
    </source>
</evidence>
<keyword evidence="2" id="KW-0812">Transmembrane</keyword>
<evidence type="ECO:0000256" key="2">
    <source>
        <dbReference type="SAM" id="Phobius"/>
    </source>
</evidence>
<evidence type="ECO:0000256" key="1">
    <source>
        <dbReference type="SAM" id="MobiDB-lite"/>
    </source>
</evidence>
<dbReference type="Gene3D" id="3.30.1490.480">
    <property type="entry name" value="Endolytic murein transglycosylase"/>
    <property type="match status" value="1"/>
</dbReference>
<name>A0A1H9ZQG3_9BACI</name>
<dbReference type="Proteomes" id="UP000198618">
    <property type="component" value="Unassembled WGS sequence"/>
</dbReference>
<protein>
    <recommendedName>
        <fullName evidence="5">YceG-like family protein</fullName>
    </recommendedName>
</protein>
<accession>A0A1H9ZQG3</accession>
<dbReference type="STRING" id="930131.SAMN05216389_102405"/>
<proteinExistence type="predicted"/>
<evidence type="ECO:0000313" key="4">
    <source>
        <dbReference type="Proteomes" id="UP000198618"/>
    </source>
</evidence>
<dbReference type="EMBL" id="FOHE01000002">
    <property type="protein sequence ID" value="SES83838.1"/>
    <property type="molecule type" value="Genomic_DNA"/>
</dbReference>
<keyword evidence="2" id="KW-1133">Transmembrane helix</keyword>
<feature type="region of interest" description="Disordered" evidence="1">
    <location>
        <begin position="66"/>
        <end position="121"/>
    </location>
</feature>
<organism evidence="3 4">
    <name type="scientific">Oceanobacillus limi</name>
    <dbReference type="NCBI Taxonomy" id="930131"/>
    <lineage>
        <taxon>Bacteria</taxon>
        <taxon>Bacillati</taxon>
        <taxon>Bacillota</taxon>
        <taxon>Bacilli</taxon>
        <taxon>Bacillales</taxon>
        <taxon>Bacillaceae</taxon>
        <taxon>Oceanobacillus</taxon>
    </lineage>
</organism>
<evidence type="ECO:0008006" key="5">
    <source>
        <dbReference type="Google" id="ProtNLM"/>
    </source>
</evidence>
<keyword evidence="2" id="KW-0472">Membrane</keyword>
<gene>
    <name evidence="3" type="ORF">SAMN05216389_102405</name>
</gene>
<feature type="compositionally biased region" description="Acidic residues" evidence="1">
    <location>
        <begin position="91"/>
        <end position="117"/>
    </location>
</feature>
<keyword evidence="4" id="KW-1185">Reference proteome</keyword>
<feature type="compositionally biased region" description="Basic and acidic residues" evidence="1">
    <location>
        <begin position="71"/>
        <end position="82"/>
    </location>
</feature>
<dbReference type="AlphaFoldDB" id="A0A1H9ZQG3"/>
<sequence>MKQSIRAFSIGLFSAGLVLLAVYYFDNGSTQDITEMPVDDVIAYMKEEYGYRVLTESEFISLTVNQEANDSESKEEANKESEDTSSAKANEEEETDKDENEKSEEEDHEEKNEEEETITSYTLTIEAGSASSVGDKLAENGIIDNASEFNQYLSDEGYDVKVQLGEFEVQSDMSFNEIAEVITK</sequence>